<feature type="region of interest" description="Disordered" evidence="1">
    <location>
        <begin position="903"/>
        <end position="925"/>
    </location>
</feature>
<evidence type="ECO:0000313" key="2">
    <source>
        <dbReference type="EMBL" id="OEH77807.1"/>
    </source>
</evidence>
<reference evidence="2 3" key="1">
    <citation type="journal article" date="2016" name="BMC Genomics">
        <title>Comparative genomics reveals Cyclospora cayetanensis possesses coccidia-like metabolism and invasion components but unique surface antigens.</title>
        <authorList>
            <person name="Liu S."/>
            <person name="Wang L."/>
            <person name="Zheng H."/>
            <person name="Xu Z."/>
            <person name="Roellig D.M."/>
            <person name="Li N."/>
            <person name="Frace M.A."/>
            <person name="Tang K."/>
            <person name="Arrowood M.J."/>
            <person name="Moss D.M."/>
            <person name="Zhang L."/>
            <person name="Feng Y."/>
            <person name="Xiao L."/>
        </authorList>
    </citation>
    <scope>NUCLEOTIDE SEQUENCE [LARGE SCALE GENOMIC DNA]</scope>
    <source>
        <strain evidence="2 3">CHN_HEN01</strain>
    </source>
</reference>
<organism evidence="2 3">
    <name type="scientific">Cyclospora cayetanensis</name>
    <dbReference type="NCBI Taxonomy" id="88456"/>
    <lineage>
        <taxon>Eukaryota</taxon>
        <taxon>Sar</taxon>
        <taxon>Alveolata</taxon>
        <taxon>Apicomplexa</taxon>
        <taxon>Conoidasida</taxon>
        <taxon>Coccidia</taxon>
        <taxon>Eucoccidiorida</taxon>
        <taxon>Eimeriorina</taxon>
        <taxon>Eimeriidae</taxon>
        <taxon>Cyclospora</taxon>
    </lineage>
</organism>
<dbReference type="Proteomes" id="UP000095192">
    <property type="component" value="Unassembled WGS sequence"/>
</dbReference>
<feature type="region of interest" description="Disordered" evidence="1">
    <location>
        <begin position="2360"/>
        <end position="2394"/>
    </location>
</feature>
<dbReference type="EMBL" id="JROU02000981">
    <property type="protein sequence ID" value="OEH77807.1"/>
    <property type="molecule type" value="Genomic_DNA"/>
</dbReference>
<feature type="region of interest" description="Disordered" evidence="1">
    <location>
        <begin position="1090"/>
        <end position="1110"/>
    </location>
</feature>
<feature type="compositionally biased region" description="Polar residues" evidence="1">
    <location>
        <begin position="904"/>
        <end position="918"/>
    </location>
</feature>
<protein>
    <submittedName>
        <fullName evidence="2">Uncharacterized protein</fullName>
    </submittedName>
</protein>
<feature type="region of interest" description="Disordered" evidence="1">
    <location>
        <begin position="1747"/>
        <end position="1767"/>
    </location>
</feature>
<evidence type="ECO:0000313" key="3">
    <source>
        <dbReference type="Proteomes" id="UP000095192"/>
    </source>
</evidence>
<dbReference type="VEuPathDB" id="ToxoDB:LOC34622549"/>
<name>A0A1D3D2X9_9EIME</name>
<feature type="compositionally biased region" description="Low complexity" evidence="1">
    <location>
        <begin position="1750"/>
        <end position="1767"/>
    </location>
</feature>
<dbReference type="VEuPathDB" id="ToxoDB:cyc_06371"/>
<gene>
    <name evidence="2" type="ORF">cyc_06371</name>
</gene>
<keyword evidence="3" id="KW-1185">Reference proteome</keyword>
<feature type="compositionally biased region" description="Polar residues" evidence="1">
    <location>
        <begin position="2360"/>
        <end position="2372"/>
    </location>
</feature>
<dbReference type="InParanoid" id="A0A1D3D2X9"/>
<comment type="caution">
    <text evidence="2">The sequence shown here is derived from an EMBL/GenBank/DDBJ whole genome shotgun (WGS) entry which is preliminary data.</text>
</comment>
<accession>A0A1D3D2X9</accession>
<evidence type="ECO:0000256" key="1">
    <source>
        <dbReference type="SAM" id="MobiDB-lite"/>
    </source>
</evidence>
<sequence length="2831" mass="303595">MAQRTQNTEVGSTGASSLSSRVASLLAAARHGPFAVQAKKAVKLLEGPTAHVRNSGLHKLRQLVLQFSHLHKERQVALELLLLALEHGDLSAEDAARSPIAIATRLLELALEGKLLPASVRQPKQDERQQQLPQVVRLQQAAAALRDALIRISHFCPRVCIAAVEAVSCVLEAVSDRSTSSSEVPEGGLPSVTFTALLEPTLLVSMQLLLNSTNNSTNAASCSLLPLAVARLLRCMEVSIQLRALAIAALHNESDACSRGPHSLLLLQQRQQQARANRLLWECVCRLCTAREQQQDLTSLLRQLLRCLDLFISSRLPNAAAAASASRSGSSSACSTQSRLSLGMWRIACATVGWLLWSAAVNETNTTEVPLLLQAASSLRNLQPQVAPLPCSSRMASSAAESCCPCIYRQEALQRICCLSPLLLLLVPLVTQQQLGAGGERCRAPLTEALQKTSFRAHALLACAAAAAAKGAAAAALGSDCCGTGACRLSFDLEELFGLEGPVEQTSGAAAALPLAIALWSFRILDWGAAEQLLGRESLAAADRLRTEEQQQERCVRDTAAAAKTAGEAVLSTGGQLRMLFSVLLRRGCLEDLHSASFLLSLPSALLQQGPYSYLVACCFLAESLHDRQQAFAAVNALVAAAPAAALQLLPALHFAALRLPSTPVLRVLIRWKQNLPQEPQLQQPRTLPLLPDELILFDGDEALALIALAAAGGAGDAVTEDCTLQSVAAERWELLRSISRVFSLSLQALASLGLHKTAVLPAYRALHDLLPLNPEQQRQQQQQQHTHKMESLSSAYDEWLCAARGPAAELPGVATSTLCCCRAPSEGGAAAVCTRCLCCAQCCWCSGDHLGALASCLAAVSPYLLLSGDGRWFLLMRSLTRLSAFEGLPFSKLAAPTPLVDVQQGTQEGGTPSSPKGSTEAAGLPAAPAAAGSAVASAASVPFILPENASPLQHLLLAFCLQRLEAVSPQGLLQFLPAMEHLVAACTSSPPLRQQQLEGSRQPQQHGASGQKHKWLLERACGVTLSTLGRLCMRRFLEPSKILRVLRRKCQFLFNALQAPPGALDGCILVLYALSQDLAEKIEHHWQQEKHERLQHQQHSKTTDSGLPSELEGQVQEQLLLLEEVAEAGSSFARSVALFAASFILGPLYAASADADSGSVLRAPAGEVLSVRFACSEGIGAVVLHLPLRQLEVRGAACLLAAAMRQEQVTRGSSTAQTPAEMLRHHHQQLKLGTVLSKTAAAAAGDAGGDAQSERALIRLLFLSKPRACGATGGTAHERRELEELRAHAQQEARDIARRFVTAEPLLLVLLPRICGFFVRRYITLIPPAVAADGELLQLGLHLLQQLEMLMPHVTAGEEQLGATPDVLLGALFPAGDPSSSSSSDVMGFGIRFSEFSVLASLLSALAAQQPALIPSVTSFFSTMLHNSTDISDIWMEWPEGQEGAAVFASLLRGFNDQTDDAPQPAEIQQCLCGGVGKAGHDLLAGARCVFLVAHAQHNSGDPLLLGTCLRALCFAISPTATLFCVPSAGSQGNRNNLIITAELAIAIAEISRVVHLQTPDPTCFYPHLLELYKKLETLLLSSASPQGSQWNALLALGSLLPIILEAGVLPLDEALWCMQRIEEILEQGLPEPCSLAYAGLAHMAHSLLPLLLLLQRRPRRVLRLQQQVSELQRLLLHFEEIVRQWLEAPVVGAVAKLARAFAAAALTGAPFLLLDPTQAAMAQTNAGATGLTSVSLALYGADPAPGTLRGRQQQPPQELRQQQGKQSDASAAVVEYLVNLFCGHTSSTSVASFGGIHGAHVGRGQSHRDPDLAGSMVLGLLYIQLTSYTAEGSLASLPKKSLTRLALEQLLRIREGQEFLLPEGLSSVEARLVDGATAADMRSLAEEGTSFNEATVLKSQPDAVQSEFGEALGWTGLIGAQREGGGASGLPIQHCICLLEALACSGVPAFSELQLGRRLALLFARATEATRSAVTELAGCKGLERGVQRPAPGFADADSSSSATYIRINRLLKQLQGCASLQLGVLRFCCRHCYRLPQLAALFVGFAHAGFGIAGGASQPAAQEYQQQQLLRPPLRRSRRFTAAVAYYFFALLPAVAGALSPRELSSLLGGVLLRGLLPPAEEPLLWCSALHAVRRILECTRRGVCCIGKETQQRKRWELQQQQRKRRLHCSQVETEVPLYIFPSVSHKLRYYRELHQLITLWIMPLLSDTATANGKQRLLSSPEKAIPKTHHETPTEPDVPKVVAAAAAARRIPFAVWGTAAEALIAFLLLRRDCLLVQTALNEEDVASLTTPELQSKRRQHFLQQQEQEARQLMEQLSFLPAFVVVYLVLSGVAPLELVHRKRRMLIFELAPSAESGLSFSSSPQSTMAAIKGPTSGLSEEPDRSSNLTDEDDYLSAEVAALCCGCAWLPLKEQVEMLEAFACSGASGGSRSSSDVCVSSVRCFIGFVTLAAHMVAPHLASLILPAIDDADDFVTTGERMEGSCLRPCSGKETPVGACHLVQGCGGSGLSLCGELAAFPTLGDDVVEREDSLYNQVAESSCMYTSQRGIKHLLLMHHRWLCYMNRGSNCHECCLCSPVCSLGRMFPQMQLVIGSADGRGSGASQCLEPLLLTPAAFAGARGFFCMSFAPNIYLLSSLTSHSVQQGNGLLAQGTATVAPGGDEMTGNRKSCSLKGKLDALSLCNELVAECEATTLQEKKALYGEECHEDFFLERRDAVLLQAHLPSSLMHEACYPKYLGYHCPSRTRARVSTATLFAATETLAPSVVRLLYDEAQRYGGIVAGGMFETAESGRHGSSLAQRLRILAARLQRVLAEAQAARDSQVCSVQ</sequence>
<proteinExistence type="predicted"/>